<name>A0A941FJI4_9BACI</name>
<dbReference type="AlphaFoldDB" id="A0A941FJI4"/>
<proteinExistence type="predicted"/>
<gene>
    <name evidence="2" type="ORF">KEH51_01840</name>
</gene>
<accession>A0A941FJI4</accession>
<dbReference type="Proteomes" id="UP000680045">
    <property type="component" value="Unassembled WGS sequence"/>
</dbReference>
<evidence type="ECO:0000313" key="3">
    <source>
        <dbReference type="Proteomes" id="UP000680045"/>
    </source>
</evidence>
<reference evidence="2" key="1">
    <citation type="submission" date="2021-04" db="EMBL/GenBank/DDBJ databases">
        <title>Whole genome sequencing of Enterococci isolates from hospitalized patients.</title>
        <authorList>
            <person name="Ogoti B.M."/>
            <person name="Onyambu F.G."/>
        </authorList>
    </citation>
    <scope>NUCLEOTIDE SEQUENCE</scope>
    <source>
        <strain evidence="2">242</strain>
    </source>
</reference>
<comment type="caution">
    <text evidence="2">The sequence shown here is derived from an EMBL/GenBank/DDBJ whole genome shotgun (WGS) entry which is preliminary data.</text>
</comment>
<organism evidence="2 3">
    <name type="scientific">Peribacillus frigoritolerans</name>
    <dbReference type="NCBI Taxonomy" id="450367"/>
    <lineage>
        <taxon>Bacteria</taxon>
        <taxon>Bacillati</taxon>
        <taxon>Bacillota</taxon>
        <taxon>Bacilli</taxon>
        <taxon>Bacillales</taxon>
        <taxon>Bacillaceae</taxon>
        <taxon>Peribacillus</taxon>
    </lineage>
</organism>
<protein>
    <submittedName>
        <fullName evidence="2">Uncharacterized protein</fullName>
    </submittedName>
</protein>
<dbReference type="EMBL" id="JAGTPW010000002">
    <property type="protein sequence ID" value="MBR8643939.1"/>
    <property type="molecule type" value="Genomic_DNA"/>
</dbReference>
<feature type="region of interest" description="Disordered" evidence="1">
    <location>
        <begin position="37"/>
        <end position="59"/>
    </location>
</feature>
<evidence type="ECO:0000313" key="2">
    <source>
        <dbReference type="EMBL" id="MBR8643939.1"/>
    </source>
</evidence>
<evidence type="ECO:0000256" key="1">
    <source>
        <dbReference type="SAM" id="MobiDB-lite"/>
    </source>
</evidence>
<sequence length="87" mass="9862">MKNLKDKLVLNMVRVETGLQFFLLKHKVDWNGRYETPAGKAWHGRPAGAPRRLPPARGKRVPEVEINVPILQTHKQKTAGKQILSSL</sequence>